<gene>
    <name evidence="1" type="primary">109591821</name>
</gene>
<sequence length="636" mass="71875">MTLDFAMEEPTLSSSLSGDWPVDEELVAAATASVQAQERLSSLLRSKAENKPAAQKTADESVTILDSLRDLKSRVEGTQFIFSPFSLDHNQLSLLRHLVVSHTPNNLHEGTKAKIAEKITEIFDGQVKRLVYATILTCPWFSGSQSEESSQAKNNILYVVFVSRDEQFFTLATQHEKELCETVDQGVIFACEVRHFCAQLQRGNVRAVEALCSPPDSIIFSSPEWINLASLLDPVSLLTRTFVDRCVGQSVGALVKKRPTSGRLVIRDDALVKNFCDSFRLLSYAESAIKREPISSWFDVGVTEEEKEILQSLTKAFEGLVHKEQLLEYVLKVKERVNEGIGAVPTAQPEWTAQLGEWLTKMRMEGVKFSLPQELESDLDPHRDFLDSQSLTSVHSRDVIVIAKAGSQMYNLAMPTSDTDYIVVYRKPTHAIVSSSFNHKESMDNRGHQADTEIAAYEIRLFCEMLLKGAVNIFELLFADNLYFTSSYWSELSSLRKSFMSEKVILQYIGFIKTHMKLINSGKHTGTPRERKLFYQVFHKLLSLESFVLGGNPVVTCTGSNRDYLMKIRHGPLEGDLDRALLYSEAQRRLGLAREQLLGRVKRFQEYGDYRILQTWLLLVRGISLKEPLKMVTPPI</sequence>
<dbReference type="Proteomes" id="UP000007879">
    <property type="component" value="Unassembled WGS sequence"/>
</dbReference>
<dbReference type="PANTHER" id="PTHR34817">
    <property type="entry name" value="NUCLEOTIDYLTRANSFERASE"/>
    <property type="match status" value="1"/>
</dbReference>
<evidence type="ECO:0000313" key="2">
    <source>
        <dbReference type="Proteomes" id="UP000007879"/>
    </source>
</evidence>
<dbReference type="AlphaFoldDB" id="A0A1X7VME2"/>
<name>A0A1X7VME2_AMPQE</name>
<protein>
    <submittedName>
        <fullName evidence="1">Uncharacterized protein</fullName>
    </submittedName>
</protein>
<dbReference type="InterPro" id="IPR018775">
    <property type="entry name" value="RlaP"/>
</dbReference>
<dbReference type="Pfam" id="PF10127">
    <property type="entry name" value="RlaP"/>
    <property type="match status" value="1"/>
</dbReference>
<reference evidence="1" key="2">
    <citation type="submission" date="2017-05" db="UniProtKB">
        <authorList>
            <consortium name="EnsemblMetazoa"/>
        </authorList>
    </citation>
    <scope>IDENTIFICATION</scope>
</reference>
<dbReference type="PANTHER" id="PTHR34817:SF1">
    <property type="entry name" value="NUCLEOTIDYLTRANSFERASE"/>
    <property type="match status" value="1"/>
</dbReference>
<evidence type="ECO:0000313" key="1">
    <source>
        <dbReference type="EnsemblMetazoa" id="Aqu2.1.41237_001"/>
    </source>
</evidence>
<reference evidence="2" key="1">
    <citation type="journal article" date="2010" name="Nature">
        <title>The Amphimedon queenslandica genome and the evolution of animal complexity.</title>
        <authorList>
            <person name="Srivastava M."/>
            <person name="Simakov O."/>
            <person name="Chapman J."/>
            <person name="Fahey B."/>
            <person name="Gauthier M.E."/>
            <person name="Mitros T."/>
            <person name="Richards G.S."/>
            <person name="Conaco C."/>
            <person name="Dacre M."/>
            <person name="Hellsten U."/>
            <person name="Larroux C."/>
            <person name="Putnam N.H."/>
            <person name="Stanke M."/>
            <person name="Adamska M."/>
            <person name="Darling A."/>
            <person name="Degnan S.M."/>
            <person name="Oakley T.H."/>
            <person name="Plachetzki D.C."/>
            <person name="Zhai Y."/>
            <person name="Adamski M."/>
            <person name="Calcino A."/>
            <person name="Cummins S.F."/>
            <person name="Goodstein D.M."/>
            <person name="Harris C."/>
            <person name="Jackson D.J."/>
            <person name="Leys S.P."/>
            <person name="Shu S."/>
            <person name="Woodcroft B.J."/>
            <person name="Vervoort M."/>
            <person name="Kosik K.S."/>
            <person name="Manning G."/>
            <person name="Degnan B.M."/>
            <person name="Rokhsar D.S."/>
        </authorList>
    </citation>
    <scope>NUCLEOTIDE SEQUENCE [LARGE SCALE GENOMIC DNA]</scope>
</reference>
<dbReference type="InParanoid" id="A0A1X7VME2"/>
<dbReference type="OrthoDB" id="6142798at2759"/>
<dbReference type="STRING" id="400682.A0A1X7VME2"/>
<keyword evidence="2" id="KW-1185">Reference proteome</keyword>
<dbReference type="EnsemblMetazoa" id="Aqu2.1.41237_001">
    <property type="protein sequence ID" value="Aqu2.1.41237_001"/>
    <property type="gene ID" value="Aqu2.1.41237"/>
</dbReference>
<proteinExistence type="predicted"/>
<accession>A0A1X7VME2</accession>
<dbReference type="EnsemblMetazoa" id="XM_020007454.1">
    <property type="protein sequence ID" value="XP_019863013.1"/>
    <property type="gene ID" value="LOC109591821"/>
</dbReference>
<organism evidence="1">
    <name type="scientific">Amphimedon queenslandica</name>
    <name type="common">Sponge</name>
    <dbReference type="NCBI Taxonomy" id="400682"/>
    <lineage>
        <taxon>Eukaryota</taxon>
        <taxon>Metazoa</taxon>
        <taxon>Porifera</taxon>
        <taxon>Demospongiae</taxon>
        <taxon>Heteroscleromorpha</taxon>
        <taxon>Haplosclerida</taxon>
        <taxon>Niphatidae</taxon>
        <taxon>Amphimedon</taxon>
    </lineage>
</organism>
<dbReference type="KEGG" id="aqu:109591821"/>